<dbReference type="PANTHER" id="PTHR33705:SF2">
    <property type="entry name" value="PHOSPHOCARRIER PROTEIN NPR"/>
    <property type="match status" value="1"/>
</dbReference>
<proteinExistence type="predicted"/>
<evidence type="ECO:0000256" key="3">
    <source>
        <dbReference type="ARBA" id="ARBA00022683"/>
    </source>
</evidence>
<dbReference type="NCBIfam" id="TIGR01003">
    <property type="entry name" value="PTS_HPr_family"/>
    <property type="match status" value="1"/>
</dbReference>
<evidence type="ECO:0000313" key="6">
    <source>
        <dbReference type="Proteomes" id="UP000217838"/>
    </source>
</evidence>
<keyword evidence="3" id="KW-0598">Phosphotransferase system</keyword>
<name>A0A2A4YL39_UNCAE</name>
<evidence type="ECO:0000259" key="4">
    <source>
        <dbReference type="PROSITE" id="PS51350"/>
    </source>
</evidence>
<evidence type="ECO:0000313" key="5">
    <source>
        <dbReference type="EMBL" id="PCI95582.1"/>
    </source>
</evidence>
<dbReference type="Proteomes" id="UP000217838">
    <property type="component" value="Unassembled WGS sequence"/>
</dbReference>
<dbReference type="Pfam" id="PF00381">
    <property type="entry name" value="PTS-HPr"/>
    <property type="match status" value="1"/>
</dbReference>
<protein>
    <submittedName>
        <fullName evidence="5">Phosphocarrier protein HPr</fullName>
    </submittedName>
</protein>
<dbReference type="InterPro" id="IPR035895">
    <property type="entry name" value="HPr-like_sf"/>
</dbReference>
<dbReference type="InterPro" id="IPR000032">
    <property type="entry name" value="HPr-like"/>
</dbReference>
<evidence type="ECO:0000256" key="1">
    <source>
        <dbReference type="ARBA" id="ARBA00004496"/>
    </source>
</evidence>
<reference evidence="6" key="1">
    <citation type="submission" date="2017-08" db="EMBL/GenBank/DDBJ databases">
        <title>A dynamic microbial community with high functional redundancy inhabits the cold, oxic subseafloor aquifer.</title>
        <authorList>
            <person name="Tully B.J."/>
            <person name="Wheat C.G."/>
            <person name="Glazer B.T."/>
            <person name="Huber J.A."/>
        </authorList>
    </citation>
    <scope>NUCLEOTIDE SEQUENCE [LARGE SCALE GENOMIC DNA]</scope>
</reference>
<feature type="domain" description="HPr" evidence="4">
    <location>
        <begin position="2"/>
        <end position="89"/>
    </location>
</feature>
<dbReference type="InterPro" id="IPR050399">
    <property type="entry name" value="HPr"/>
</dbReference>
<comment type="subcellular location">
    <subcellularLocation>
        <location evidence="1">Cytoplasm</location>
    </subcellularLocation>
</comment>
<dbReference type="AlphaFoldDB" id="A0A2A4YL39"/>
<dbReference type="PANTHER" id="PTHR33705">
    <property type="entry name" value="PHOSPHOCARRIER PROTEIN HPR"/>
    <property type="match status" value="1"/>
</dbReference>
<dbReference type="PRINTS" id="PR00107">
    <property type="entry name" value="PHOSPHOCPHPR"/>
</dbReference>
<gene>
    <name evidence="5" type="ORF">COB11_01765</name>
</gene>
<comment type="caution">
    <text evidence="5">The sequence shown here is derived from an EMBL/GenBank/DDBJ whole genome shotgun (WGS) entry which is preliminary data.</text>
</comment>
<dbReference type="GO" id="GO:0009401">
    <property type="term" value="P:phosphoenolpyruvate-dependent sugar phosphotransferase system"/>
    <property type="evidence" value="ECO:0007669"/>
    <property type="project" value="UniProtKB-KW"/>
</dbReference>
<dbReference type="EMBL" id="NVUU01000014">
    <property type="protein sequence ID" value="PCI95582.1"/>
    <property type="molecule type" value="Genomic_DNA"/>
</dbReference>
<keyword evidence="2" id="KW-0963">Cytoplasm</keyword>
<dbReference type="CDD" id="cd00367">
    <property type="entry name" value="PTS-HPr_like"/>
    <property type="match status" value="1"/>
</dbReference>
<dbReference type="SUPFAM" id="SSF55594">
    <property type="entry name" value="HPr-like"/>
    <property type="match status" value="1"/>
</dbReference>
<dbReference type="Gene3D" id="3.30.1340.10">
    <property type="entry name" value="HPr-like"/>
    <property type="match status" value="1"/>
</dbReference>
<evidence type="ECO:0000256" key="2">
    <source>
        <dbReference type="ARBA" id="ARBA00022490"/>
    </source>
</evidence>
<dbReference type="PROSITE" id="PS51350">
    <property type="entry name" value="PTS_HPR_DOM"/>
    <property type="match status" value="1"/>
</dbReference>
<organism evidence="5 6">
    <name type="scientific">Aerophobetes bacterium</name>
    <dbReference type="NCBI Taxonomy" id="2030807"/>
    <lineage>
        <taxon>Bacteria</taxon>
        <taxon>Candidatus Aerophobota</taxon>
    </lineage>
</organism>
<dbReference type="GO" id="GO:0005737">
    <property type="term" value="C:cytoplasm"/>
    <property type="evidence" value="ECO:0007669"/>
    <property type="project" value="UniProtKB-SubCell"/>
</dbReference>
<sequence>MKLTQTVKVKNSLGLHIRPATAIVKLLQNTSSKVFFSFKDMTVNAKSIMSLLILSAQKNATIEITIEGKDASLVMEQLSEGFETKFGER</sequence>
<accession>A0A2A4YL39</accession>